<evidence type="ECO:0000256" key="1">
    <source>
        <dbReference type="SAM" id="MobiDB-lite"/>
    </source>
</evidence>
<proteinExistence type="predicted"/>
<feature type="compositionally biased region" description="Acidic residues" evidence="1">
    <location>
        <begin position="127"/>
        <end position="143"/>
    </location>
</feature>
<accession>A0A6C0E2D2</accession>
<evidence type="ECO:0000313" key="2">
    <source>
        <dbReference type="EMBL" id="QHT22918.1"/>
    </source>
</evidence>
<organism evidence="2">
    <name type="scientific">viral metagenome</name>
    <dbReference type="NCBI Taxonomy" id="1070528"/>
    <lineage>
        <taxon>unclassified sequences</taxon>
        <taxon>metagenomes</taxon>
        <taxon>organismal metagenomes</taxon>
    </lineage>
</organism>
<feature type="compositionally biased region" description="Polar residues" evidence="1">
    <location>
        <begin position="155"/>
        <end position="166"/>
    </location>
</feature>
<name>A0A6C0E2D2_9ZZZZ</name>
<protein>
    <submittedName>
        <fullName evidence="2">Uncharacterized protein</fullName>
    </submittedName>
</protein>
<dbReference type="EMBL" id="MN739721">
    <property type="protein sequence ID" value="QHT22918.1"/>
    <property type="molecule type" value="Genomic_DNA"/>
</dbReference>
<reference evidence="2" key="1">
    <citation type="journal article" date="2020" name="Nature">
        <title>Giant virus diversity and host interactions through global metagenomics.</title>
        <authorList>
            <person name="Schulz F."/>
            <person name="Roux S."/>
            <person name="Paez-Espino D."/>
            <person name="Jungbluth S."/>
            <person name="Walsh D.A."/>
            <person name="Denef V.J."/>
            <person name="McMahon K.D."/>
            <person name="Konstantinidis K.T."/>
            <person name="Eloe-Fadrosh E.A."/>
            <person name="Kyrpides N.C."/>
            <person name="Woyke T."/>
        </authorList>
    </citation>
    <scope>NUCLEOTIDE SEQUENCE</scope>
    <source>
        <strain evidence="2">GVMAG-M-3300023179-114</strain>
    </source>
</reference>
<sequence length="166" mass="18863">MKNNNIYFKMDHSMVKTSYSFQVVPANYSKSSYKNYYGLSRKNSNTSGGLFETGLYLESLTSESITSAKPRPPEYSVQPMLQGVTNDLHDTSLRTPVSLTNLTTCIIETNTSNPDKINPLYFESDEEDYTLNPDFDDEDDNDSDKDNKITKHTNTHTLPISNKSYK</sequence>
<feature type="region of interest" description="Disordered" evidence="1">
    <location>
        <begin position="127"/>
        <end position="166"/>
    </location>
</feature>
<dbReference type="AlphaFoldDB" id="A0A6C0E2D2"/>